<name>W5IIZ9_SCAIO</name>
<dbReference type="PANTHER" id="PTHR11076">
    <property type="entry name" value="DNA REPAIR POLYMERASE UMUC / TRANSFERASE FAMILY MEMBER"/>
    <property type="match status" value="1"/>
</dbReference>
<protein>
    <recommendedName>
        <fullName evidence="7">UmuC domain-containing protein</fullName>
    </recommendedName>
</protein>
<evidence type="ECO:0000256" key="4">
    <source>
        <dbReference type="ARBA" id="ARBA00023204"/>
    </source>
</evidence>
<evidence type="ECO:0000256" key="1">
    <source>
        <dbReference type="ARBA" id="ARBA00010945"/>
    </source>
</evidence>
<keyword evidence="4" id="KW-0234">DNA repair</keyword>
<dbReference type="InterPro" id="IPR001126">
    <property type="entry name" value="UmuC"/>
</dbReference>
<dbReference type="InterPro" id="IPR017961">
    <property type="entry name" value="DNA_pol_Y-fam_little_finger"/>
</dbReference>
<dbReference type="Gene3D" id="3.30.70.270">
    <property type="match status" value="1"/>
</dbReference>
<dbReference type="InterPro" id="IPR025188">
    <property type="entry name" value="DUF4113"/>
</dbReference>
<evidence type="ECO:0000313" key="8">
    <source>
        <dbReference type="EMBL" id="EFG26983.1"/>
    </source>
</evidence>
<keyword evidence="9" id="KW-1185">Reference proteome</keyword>
<dbReference type="PANTHER" id="PTHR11076:SF34">
    <property type="entry name" value="PROTEIN UMUC"/>
    <property type="match status" value="1"/>
</dbReference>
<accession>W5IIZ9</accession>
<dbReference type="Proteomes" id="UP000005777">
    <property type="component" value="Unassembled WGS sequence"/>
</dbReference>
<evidence type="ECO:0000313" key="9">
    <source>
        <dbReference type="Proteomes" id="UP000005777"/>
    </source>
</evidence>
<dbReference type="HOGENOM" id="CLU_012348_3_0_11"/>
<dbReference type="GO" id="GO:0006281">
    <property type="term" value="P:DNA repair"/>
    <property type="evidence" value="ECO:0007669"/>
    <property type="project" value="UniProtKB-KW"/>
</dbReference>
<keyword evidence="5" id="KW-0742">SOS response</keyword>
<comment type="similarity">
    <text evidence="1">Belongs to the DNA polymerase type-Y family.</text>
</comment>
<dbReference type="GO" id="GO:0003684">
    <property type="term" value="F:damaged DNA binding"/>
    <property type="evidence" value="ECO:0007669"/>
    <property type="project" value="InterPro"/>
</dbReference>
<dbReference type="GO" id="GO:0005829">
    <property type="term" value="C:cytosol"/>
    <property type="evidence" value="ECO:0007669"/>
    <property type="project" value="TreeGrafter"/>
</dbReference>
<organism evidence="8 9">
    <name type="scientific">Scardovia inopinata F0304</name>
    <dbReference type="NCBI Taxonomy" id="641146"/>
    <lineage>
        <taxon>Bacteria</taxon>
        <taxon>Bacillati</taxon>
        <taxon>Actinomycetota</taxon>
        <taxon>Actinomycetes</taxon>
        <taxon>Bifidobacteriales</taxon>
        <taxon>Bifidobacteriaceae</taxon>
        <taxon>Scardovia</taxon>
    </lineage>
</organism>
<dbReference type="GO" id="GO:0042276">
    <property type="term" value="P:error-prone translesion synthesis"/>
    <property type="evidence" value="ECO:0007669"/>
    <property type="project" value="TreeGrafter"/>
</dbReference>
<dbReference type="PROSITE" id="PS50173">
    <property type="entry name" value="UMUC"/>
    <property type="match status" value="1"/>
</dbReference>
<keyword evidence="2" id="KW-0227">DNA damage</keyword>
<gene>
    <name evidence="8" type="ORF">HMPREF9020_00614</name>
</gene>
<evidence type="ECO:0000256" key="2">
    <source>
        <dbReference type="ARBA" id="ARBA00022763"/>
    </source>
</evidence>
<dbReference type="Pfam" id="PF11799">
    <property type="entry name" value="IMS_C"/>
    <property type="match status" value="1"/>
</dbReference>
<dbReference type="InterPro" id="IPR050116">
    <property type="entry name" value="DNA_polymerase-Y"/>
</dbReference>
<sequence>MLDTSIDASNQTNYRSVVLADANSFFASCERVFHPSLQGKPLVVLSNNDGCVVARSREAKALGVRMGAPWYSIKEKASKQGVIAHSSNYELYASLSARMMSLMSTFLPDQEVYSIDESFLLSPYDNATTRSICRQMRKVILQGIGIPVSVGIAPTKTLAKIVNHWAKEHPQTGGILSWDQVNPKILEEIPVGDVWGVGRRLSARFMSHNILTAADLSRIDPQTIRHQYSMPVERTVLELQGIACIAEDDHDNAADGERHTEILCSRMFSHPISGYNNLCQAASVYAQKAAHRLKRQNSLCSLVSVFCSTSRFAESYSHSWKTCCLDSPTDSPILISQAACRAVRSSIDPTARYNRAGVVLQGLHDAATYVTLEGMEAHRDKADLGTILDQAVKRFSPMTVGIGYGGIRGRDRQDHDTGGSWSMKRSMLSDRCTTRWNEMAVVKAH</sequence>
<dbReference type="InterPro" id="IPR043128">
    <property type="entry name" value="Rev_trsase/Diguanyl_cyclase"/>
</dbReference>
<evidence type="ECO:0000256" key="5">
    <source>
        <dbReference type="ARBA" id="ARBA00023236"/>
    </source>
</evidence>
<comment type="caution">
    <text evidence="8">The sequence shown here is derived from an EMBL/GenBank/DDBJ whole genome shotgun (WGS) entry which is preliminary data.</text>
</comment>
<evidence type="ECO:0000256" key="3">
    <source>
        <dbReference type="ARBA" id="ARBA00023199"/>
    </source>
</evidence>
<keyword evidence="3" id="KW-0741">SOS mutagenesis</keyword>
<proteinExistence type="inferred from homology"/>
<dbReference type="eggNOG" id="COG0389">
    <property type="taxonomic scope" value="Bacteria"/>
</dbReference>
<dbReference type="InterPro" id="IPR043502">
    <property type="entry name" value="DNA/RNA_pol_sf"/>
</dbReference>
<reference evidence="8 9" key="1">
    <citation type="submission" date="2012-01" db="EMBL/GenBank/DDBJ databases">
        <title>The Genome Sequence of Scardovia inopinata F0304.</title>
        <authorList>
            <consortium name="The Broad Institute Genome Sequencing Platform"/>
            <person name="Earl A."/>
            <person name="Ward D."/>
            <person name="Feldgarden M."/>
            <person name="Gevers D."/>
            <person name="Izard J."/>
            <person name="Baranova O.V."/>
            <person name="Blanton J.M."/>
            <person name="Tanner A.C."/>
            <person name="Dewhirst F.E."/>
            <person name="Young S.K."/>
            <person name="Zeng Q."/>
            <person name="Gargeya S."/>
            <person name="Fitzgerald M."/>
            <person name="Haas B."/>
            <person name="Abouelleil A."/>
            <person name="Alvarado L."/>
            <person name="Arachchi H.M."/>
            <person name="Berlin A."/>
            <person name="Chapman S.B."/>
            <person name="Gearin G."/>
            <person name="Goldberg J."/>
            <person name="Griggs A."/>
            <person name="Gujja S."/>
            <person name="Hansen M."/>
            <person name="Heiman D."/>
            <person name="Howarth C."/>
            <person name="Larimer J."/>
            <person name="Lui A."/>
            <person name="MacDonald P.J."/>
            <person name="McCowen C."/>
            <person name="Montmayeur A."/>
            <person name="Murphy C."/>
            <person name="Neiman D."/>
            <person name="Pearson M."/>
            <person name="Priest M."/>
            <person name="Roberts A."/>
            <person name="Saif S."/>
            <person name="Shea T."/>
            <person name="Sisk P."/>
            <person name="Stolte C."/>
            <person name="Sykes S."/>
            <person name="Wortman J."/>
            <person name="Nusbaum C."/>
            <person name="Birren B."/>
        </authorList>
    </citation>
    <scope>NUCLEOTIDE SEQUENCE [LARGE SCALE GENOMIC DNA]</scope>
    <source>
        <strain evidence="8 9">F0304</strain>
    </source>
</reference>
<dbReference type="CDD" id="cd01700">
    <property type="entry name" value="PolY_Pol_V_umuC"/>
    <property type="match status" value="1"/>
</dbReference>
<dbReference type="Gene3D" id="3.40.1170.60">
    <property type="match status" value="1"/>
</dbReference>
<dbReference type="EMBL" id="ADCX01000003">
    <property type="protein sequence ID" value="EFG26983.1"/>
    <property type="molecule type" value="Genomic_DNA"/>
</dbReference>
<dbReference type="SUPFAM" id="SSF56672">
    <property type="entry name" value="DNA/RNA polymerases"/>
    <property type="match status" value="1"/>
</dbReference>
<dbReference type="GO" id="GO:0009432">
    <property type="term" value="P:SOS response"/>
    <property type="evidence" value="ECO:0007669"/>
    <property type="project" value="UniProtKB-KW"/>
</dbReference>
<evidence type="ECO:0000259" key="7">
    <source>
        <dbReference type="PROSITE" id="PS50173"/>
    </source>
</evidence>
<dbReference type="Gene3D" id="1.10.150.20">
    <property type="entry name" value="5' to 3' exonuclease, C-terminal subdomain"/>
    <property type="match status" value="1"/>
</dbReference>
<dbReference type="AlphaFoldDB" id="W5IIZ9"/>
<dbReference type="Pfam" id="PF13438">
    <property type="entry name" value="DUF4113"/>
    <property type="match status" value="1"/>
</dbReference>
<comment type="function">
    <text evidence="6">Poorly processive, error-prone DNA polymerase involved in untargeted mutagenesis. Copies undamaged DNA at stalled replication forks, which arise in vivo from mismatched or misaligned primer ends. These misaligned primers can be extended by PolIV. Exhibits no 3'-5' exonuclease (proofreading) activity. May be involved in translesional synthesis, in conjunction with the beta clamp from PolIII.</text>
</comment>
<dbReference type="Pfam" id="PF00817">
    <property type="entry name" value="IMS"/>
    <property type="match status" value="1"/>
</dbReference>
<feature type="domain" description="UmuC" evidence="7">
    <location>
        <begin position="17"/>
        <end position="198"/>
    </location>
</feature>
<evidence type="ECO:0000256" key="6">
    <source>
        <dbReference type="ARBA" id="ARBA00025589"/>
    </source>
</evidence>
<dbReference type="RefSeq" id="WP_006292980.1">
    <property type="nucleotide sequence ID" value="NZ_GG770225.1"/>
</dbReference>
<dbReference type="GO" id="GO:0003887">
    <property type="term" value="F:DNA-directed DNA polymerase activity"/>
    <property type="evidence" value="ECO:0007669"/>
    <property type="project" value="TreeGrafter"/>
</dbReference>